<feature type="transmembrane region" description="Helical" evidence="12">
    <location>
        <begin position="688"/>
        <end position="709"/>
    </location>
</feature>
<organism evidence="14 15">
    <name type="scientific">Macrostomum lignano</name>
    <dbReference type="NCBI Taxonomy" id="282301"/>
    <lineage>
        <taxon>Eukaryota</taxon>
        <taxon>Metazoa</taxon>
        <taxon>Spiralia</taxon>
        <taxon>Lophotrochozoa</taxon>
        <taxon>Platyhelminthes</taxon>
        <taxon>Rhabditophora</taxon>
        <taxon>Macrostomorpha</taxon>
        <taxon>Macrostomida</taxon>
        <taxon>Macrostomidae</taxon>
        <taxon>Macrostomum</taxon>
    </lineage>
</organism>
<feature type="compositionally biased region" description="Low complexity" evidence="11">
    <location>
        <begin position="880"/>
        <end position="890"/>
    </location>
</feature>
<feature type="compositionally biased region" description="Basic and acidic residues" evidence="11">
    <location>
        <begin position="1064"/>
        <end position="1073"/>
    </location>
</feature>
<keyword evidence="15" id="KW-1185">Reference proteome</keyword>
<dbReference type="InterPro" id="IPR005821">
    <property type="entry name" value="Ion_trans_dom"/>
</dbReference>
<evidence type="ECO:0000256" key="4">
    <source>
        <dbReference type="ARBA" id="ARBA00022737"/>
    </source>
</evidence>
<feature type="repeat" description="ANK" evidence="10">
    <location>
        <begin position="123"/>
        <end position="150"/>
    </location>
</feature>
<dbReference type="PRINTS" id="PR01097">
    <property type="entry name" value="TRNSRECEPTRP"/>
</dbReference>
<dbReference type="Gene3D" id="1.25.40.20">
    <property type="entry name" value="Ankyrin repeat-containing domain"/>
    <property type="match status" value="1"/>
</dbReference>
<feature type="compositionally biased region" description="Basic and acidic residues" evidence="11">
    <location>
        <begin position="1"/>
        <end position="10"/>
    </location>
</feature>
<feature type="region of interest" description="Disordered" evidence="11">
    <location>
        <begin position="847"/>
        <end position="993"/>
    </location>
</feature>
<evidence type="ECO:0000256" key="8">
    <source>
        <dbReference type="ARBA" id="ARBA00023136"/>
    </source>
</evidence>
<feature type="transmembrane region" description="Helical" evidence="12">
    <location>
        <begin position="467"/>
        <end position="485"/>
    </location>
</feature>
<dbReference type="OrthoDB" id="2373987at2759"/>
<dbReference type="NCBIfam" id="TIGR00870">
    <property type="entry name" value="trp"/>
    <property type="match status" value="1"/>
</dbReference>
<evidence type="ECO:0000256" key="7">
    <source>
        <dbReference type="ARBA" id="ARBA00023065"/>
    </source>
</evidence>
<dbReference type="Proteomes" id="UP000215902">
    <property type="component" value="Unassembled WGS sequence"/>
</dbReference>
<feature type="transmembrane region" description="Helical" evidence="12">
    <location>
        <begin position="389"/>
        <end position="412"/>
    </location>
</feature>
<evidence type="ECO:0000256" key="10">
    <source>
        <dbReference type="PROSITE-ProRule" id="PRU00023"/>
    </source>
</evidence>
<keyword evidence="2" id="KW-0813">Transport</keyword>
<feature type="compositionally biased region" description="Basic residues" evidence="11">
    <location>
        <begin position="858"/>
        <end position="875"/>
    </location>
</feature>
<dbReference type="Pfam" id="PF08344">
    <property type="entry name" value="TRP_2"/>
    <property type="match status" value="1"/>
</dbReference>
<keyword evidence="7" id="KW-0406">Ion transport</keyword>
<sequence length="1073" mass="120724">MEKVWRDYKRQQSGGNAEEAAGDAEAGGGATVFDRTMELSQIIEQLGIDLEEAGGGGGGGGGGNGGSGAAGSAAGGLLRKDFDLNMNERRYLQAVELGDLATVRRSIESASSLGININCRDSLGRSALHVAIEYEHIELLEVLLAYNLELGDALLHAIQEENIIAVEMLLSSQTERQKKKDLSGLLGTTPSSSFTPDVTPIILAAQIDNYEIIKLLLDRGDRVPKPHELRCACVDCVRAHKEDSLQHSKSRINAYKALASPSLIALSSKDPILTAFELSWEMHRLGRLEHEFREEYENLSADCQKFATALLEQTRSSEELAIVLNQDAGQGNAKLNDKTLTEGERMNLARLKMAIKYKQKKFVAHPHCQQLLAALWYEGLPGFRRKHMFFQMGMIGTFAGIFPLLSMVYLVAPRSELGQKMRKPFIKFICHSASYMLFLGFLVLAAIRVEDLIMDTLEEKMQERGGAPSIVEWIIVIYILGFVWQEIKQLWGEGIKAYVTDMWNLLDFITNALYVATITLRGVSYYRVHQNSELRSLHRKYWDAYDPTLISECLFAIANIFSMLKLVNIFTINPHLGPLQISLGRMLNDILKFLFVVVLVICSFACGFNQLYWFYAYQRNKYCQDNKFYFGITGTDLDKYSYCVTRGRTFSNLFEITQSLYWSAYGLIDLSNTDLEYEHSFTEFIGKLMYGAFSAITFIVLLNMLIAMMNCSFEEIVAQADTEWKFARGKLWISYFDEGGTLPTPFNIIPSPKSFLYAMAWLKDKVCSCSKRHQRSKWQSIRKVVKKVNEKEARYQSVMRDLIKRYLMVRQKSDDKQGVTEDDLNEIKGDISAFRFELLEIFRTNGMRTPAHMQQRSTKLRRRGSKRSMQSRRYGRFPGGEDQQQQQQEGGSIGRFDTISEEESDSLNGSVNGWPLAGRQAGARTPTTPPRRRLPPLSSQDSSESFQSSGAQASPPERRQQQQQAELALDPAQLPGYQRSGTANSDTAAANAAAAAFTKKTIGAVKKVSFNWNQEDDNEQERQRSAEGDGGSVYVYDGSPEASTPQPQPPHPTREQPQAPPQRARGERRSDLV</sequence>
<dbReference type="PROSITE" id="PS50297">
    <property type="entry name" value="ANK_REP_REGION"/>
    <property type="match status" value="1"/>
</dbReference>
<keyword evidence="5 12" id="KW-1133">Transmembrane helix</keyword>
<dbReference type="PANTHER" id="PTHR10117">
    <property type="entry name" value="TRANSIENT RECEPTOR POTENTIAL CHANNEL"/>
    <property type="match status" value="1"/>
</dbReference>
<feature type="transmembrane region" description="Helical" evidence="12">
    <location>
        <begin position="424"/>
        <end position="447"/>
    </location>
</feature>
<dbReference type="PROSITE" id="PS50088">
    <property type="entry name" value="ANK_REPEAT"/>
    <property type="match status" value="1"/>
</dbReference>
<evidence type="ECO:0000256" key="2">
    <source>
        <dbReference type="ARBA" id="ARBA00022448"/>
    </source>
</evidence>
<evidence type="ECO:0000256" key="6">
    <source>
        <dbReference type="ARBA" id="ARBA00023043"/>
    </source>
</evidence>
<gene>
    <name evidence="14" type="ORF">BOX15_Mlig029366g2</name>
</gene>
<feature type="transmembrane region" description="Helical" evidence="12">
    <location>
        <begin position="549"/>
        <end position="570"/>
    </location>
</feature>
<dbReference type="Pfam" id="PF12796">
    <property type="entry name" value="Ank_2"/>
    <property type="match status" value="1"/>
</dbReference>
<evidence type="ECO:0000256" key="11">
    <source>
        <dbReference type="SAM" id="MobiDB-lite"/>
    </source>
</evidence>
<keyword evidence="9" id="KW-0407">Ion channel</keyword>
<dbReference type="InterPro" id="IPR002110">
    <property type="entry name" value="Ankyrin_rpt"/>
</dbReference>
<comment type="subcellular location">
    <subcellularLocation>
        <location evidence="1">Membrane</location>
        <topology evidence="1">Multi-pass membrane protein</topology>
    </subcellularLocation>
</comment>
<dbReference type="InterPro" id="IPR002153">
    <property type="entry name" value="TRPC_channel"/>
</dbReference>
<evidence type="ECO:0000256" key="12">
    <source>
        <dbReference type="SAM" id="Phobius"/>
    </source>
</evidence>
<dbReference type="InterPro" id="IPR013555">
    <property type="entry name" value="TRP_dom"/>
</dbReference>
<keyword evidence="6 10" id="KW-0040">ANK repeat</keyword>
<feature type="compositionally biased region" description="Low complexity" evidence="11">
    <location>
        <begin position="935"/>
        <end position="975"/>
    </location>
</feature>
<keyword evidence="8 12" id="KW-0472">Membrane</keyword>
<evidence type="ECO:0000256" key="5">
    <source>
        <dbReference type="ARBA" id="ARBA00022989"/>
    </source>
</evidence>
<dbReference type="GO" id="GO:0005886">
    <property type="term" value="C:plasma membrane"/>
    <property type="evidence" value="ECO:0007669"/>
    <property type="project" value="TreeGrafter"/>
</dbReference>
<dbReference type="SUPFAM" id="SSF48403">
    <property type="entry name" value="Ankyrin repeat"/>
    <property type="match status" value="1"/>
</dbReference>
<dbReference type="GO" id="GO:0015279">
    <property type="term" value="F:store-operated calcium channel activity"/>
    <property type="evidence" value="ECO:0007669"/>
    <property type="project" value="TreeGrafter"/>
</dbReference>
<dbReference type="GO" id="GO:0034703">
    <property type="term" value="C:cation channel complex"/>
    <property type="evidence" value="ECO:0007669"/>
    <property type="project" value="TreeGrafter"/>
</dbReference>
<evidence type="ECO:0000256" key="9">
    <source>
        <dbReference type="ARBA" id="ARBA00023303"/>
    </source>
</evidence>
<proteinExistence type="predicted"/>
<dbReference type="PANTHER" id="PTHR10117:SF54">
    <property type="entry name" value="TRANSIENT RECEPTOR POTENTIAL-GAMMA PROTEIN"/>
    <property type="match status" value="1"/>
</dbReference>
<evidence type="ECO:0000259" key="13">
    <source>
        <dbReference type="SMART" id="SM01420"/>
    </source>
</evidence>
<keyword evidence="3 12" id="KW-0812">Transmembrane</keyword>
<dbReference type="GO" id="GO:0051480">
    <property type="term" value="P:regulation of cytosolic calcium ion concentration"/>
    <property type="evidence" value="ECO:0007669"/>
    <property type="project" value="TreeGrafter"/>
</dbReference>
<comment type="caution">
    <text evidence="14">The sequence shown here is derived from an EMBL/GenBank/DDBJ whole genome shotgun (WGS) entry which is preliminary data.</text>
</comment>
<feature type="domain" description="Transient receptor ion channel" evidence="13">
    <location>
        <begin position="231"/>
        <end position="293"/>
    </location>
</feature>
<dbReference type="AlphaFoldDB" id="A0A267DGY4"/>
<evidence type="ECO:0000256" key="1">
    <source>
        <dbReference type="ARBA" id="ARBA00004141"/>
    </source>
</evidence>
<dbReference type="GO" id="GO:0070679">
    <property type="term" value="F:inositol 1,4,5 trisphosphate binding"/>
    <property type="evidence" value="ECO:0007669"/>
    <property type="project" value="TreeGrafter"/>
</dbReference>
<protein>
    <recommendedName>
        <fullName evidence="13">Transient receptor ion channel domain-containing protein</fullName>
    </recommendedName>
</protein>
<evidence type="ECO:0000313" key="15">
    <source>
        <dbReference type="Proteomes" id="UP000215902"/>
    </source>
</evidence>
<dbReference type="SMART" id="SM01420">
    <property type="entry name" value="TRP_2"/>
    <property type="match status" value="1"/>
</dbReference>
<reference evidence="14 15" key="1">
    <citation type="submission" date="2017-06" db="EMBL/GenBank/DDBJ databases">
        <title>A platform for efficient transgenesis in Macrostomum lignano, a flatworm model organism for stem cell research.</title>
        <authorList>
            <person name="Berezikov E."/>
        </authorList>
    </citation>
    <scope>NUCLEOTIDE SEQUENCE [LARGE SCALE GENOMIC DNA]</scope>
    <source>
        <strain evidence="14">DV1</strain>
        <tissue evidence="14">Whole organism</tissue>
    </source>
</reference>
<evidence type="ECO:0000256" key="3">
    <source>
        <dbReference type="ARBA" id="ARBA00022692"/>
    </source>
</evidence>
<keyword evidence="4" id="KW-0677">Repeat</keyword>
<dbReference type="EMBL" id="NIVC01004152">
    <property type="protein sequence ID" value="PAA48426.1"/>
    <property type="molecule type" value="Genomic_DNA"/>
</dbReference>
<evidence type="ECO:0000313" key="14">
    <source>
        <dbReference type="EMBL" id="PAA48426.1"/>
    </source>
</evidence>
<dbReference type="Pfam" id="PF00520">
    <property type="entry name" value="Ion_trans"/>
    <property type="match status" value="1"/>
</dbReference>
<accession>A0A267DGY4</accession>
<name>A0A267DGY4_9PLAT</name>
<dbReference type="STRING" id="282301.A0A267DGY4"/>
<feature type="transmembrane region" description="Helical" evidence="12">
    <location>
        <begin position="590"/>
        <end position="615"/>
    </location>
</feature>
<dbReference type="SMART" id="SM00248">
    <property type="entry name" value="ANK"/>
    <property type="match status" value="2"/>
</dbReference>
<dbReference type="InterPro" id="IPR036770">
    <property type="entry name" value="Ankyrin_rpt-contain_sf"/>
</dbReference>
<feature type="region of interest" description="Disordered" evidence="11">
    <location>
        <begin position="1"/>
        <end position="27"/>
    </location>
</feature>
<feature type="region of interest" description="Disordered" evidence="11">
    <location>
        <begin position="1012"/>
        <end position="1073"/>
    </location>
</feature>